<evidence type="ECO:0000313" key="3">
    <source>
        <dbReference type="Proteomes" id="UP000094893"/>
    </source>
</evidence>
<dbReference type="AlphaFoldDB" id="A0A1C2IYN1"/>
<evidence type="ECO:0008006" key="4">
    <source>
        <dbReference type="Google" id="ProtNLM"/>
    </source>
</evidence>
<evidence type="ECO:0000256" key="1">
    <source>
        <dbReference type="SAM" id="MobiDB-lite"/>
    </source>
</evidence>
<feature type="compositionally biased region" description="Basic and acidic residues" evidence="1">
    <location>
        <begin position="104"/>
        <end position="115"/>
    </location>
</feature>
<dbReference type="EMBL" id="LWSA01000005">
    <property type="protein sequence ID" value="OCX77312.1"/>
    <property type="molecule type" value="Genomic_DNA"/>
</dbReference>
<comment type="caution">
    <text evidence="2">The sequence shown here is derived from an EMBL/GenBank/DDBJ whole genome shotgun (WGS) entry which is preliminary data.</text>
</comment>
<protein>
    <recommendedName>
        <fullName evidence="4">Helix-turn-helix domain-containing protein</fullName>
    </recommendedName>
</protein>
<accession>A0A1C2IYN1</accession>
<sequence>MEMDSDLITLEELAVLLHRNVNTLRVAVSNRPESLPPRVRFPGVQRNYWRRSTVEKWIASFEEPFDPAERRDQPTSDMPVQRVEVVRKTNSCETPRKNRVGRPTKAEQIRRREVA</sequence>
<proteinExistence type="predicted"/>
<feature type="region of interest" description="Disordered" evidence="1">
    <location>
        <begin position="88"/>
        <end position="115"/>
    </location>
</feature>
<evidence type="ECO:0000313" key="2">
    <source>
        <dbReference type="EMBL" id="OCX77312.1"/>
    </source>
</evidence>
<name>A0A1C2IYN1_ACITH</name>
<dbReference type="Proteomes" id="UP000094893">
    <property type="component" value="Unassembled WGS sequence"/>
</dbReference>
<dbReference type="RefSeq" id="WP_024892840.1">
    <property type="nucleotide sequence ID" value="NZ_LWRZ01000204.1"/>
</dbReference>
<reference evidence="2 3" key="1">
    <citation type="journal article" date="2016" name="Int. J. Mol. Sci.">
        <title>Comparative genomics of the extreme acidophile Acidithiobacillus thiooxidans reveals intraspecific divergence and niche adaptation.</title>
        <authorList>
            <person name="Zhang X."/>
            <person name="Feng X."/>
            <person name="Tao J."/>
            <person name="Ma L."/>
            <person name="Xiao Y."/>
            <person name="Liang Y."/>
            <person name="Liu X."/>
            <person name="Yin H."/>
        </authorList>
    </citation>
    <scope>NUCLEOTIDE SEQUENCE [LARGE SCALE GENOMIC DNA]</scope>
    <source>
        <strain evidence="2 3">A02</strain>
    </source>
</reference>
<gene>
    <name evidence="2" type="ORF">A6P07_00395</name>
</gene>
<organism evidence="2 3">
    <name type="scientific">Acidithiobacillus thiooxidans</name>
    <name type="common">Thiobacillus thiooxidans</name>
    <dbReference type="NCBI Taxonomy" id="930"/>
    <lineage>
        <taxon>Bacteria</taxon>
        <taxon>Pseudomonadati</taxon>
        <taxon>Pseudomonadota</taxon>
        <taxon>Acidithiobacillia</taxon>
        <taxon>Acidithiobacillales</taxon>
        <taxon>Acidithiobacillaceae</taxon>
        <taxon>Acidithiobacillus</taxon>
    </lineage>
</organism>